<proteinExistence type="predicted"/>
<evidence type="ECO:0000313" key="2">
    <source>
        <dbReference type="EMBL" id="KAE9405099.1"/>
    </source>
</evidence>
<sequence>MCDLAEKTPLTIFHHTLPPLNTYVPPTTPSSAINLPKRQSAFQSALDQLSKLKLTTPKRNASAFQSMSTVIRTPPSPTVGKSRGSRGLTSSFSSRSILAIKAKSKHDSHIQIVQKGMSSAY</sequence>
<feature type="region of interest" description="Disordered" evidence="1">
    <location>
        <begin position="63"/>
        <end position="90"/>
    </location>
</feature>
<name>A0A6A4I2Y6_9AGAR</name>
<evidence type="ECO:0000256" key="1">
    <source>
        <dbReference type="SAM" id="MobiDB-lite"/>
    </source>
</evidence>
<organism evidence="2 3">
    <name type="scientific">Gymnopus androsaceus JB14</name>
    <dbReference type="NCBI Taxonomy" id="1447944"/>
    <lineage>
        <taxon>Eukaryota</taxon>
        <taxon>Fungi</taxon>
        <taxon>Dikarya</taxon>
        <taxon>Basidiomycota</taxon>
        <taxon>Agaricomycotina</taxon>
        <taxon>Agaricomycetes</taxon>
        <taxon>Agaricomycetidae</taxon>
        <taxon>Agaricales</taxon>
        <taxon>Marasmiineae</taxon>
        <taxon>Omphalotaceae</taxon>
        <taxon>Gymnopus</taxon>
    </lineage>
</organism>
<keyword evidence="3" id="KW-1185">Reference proteome</keyword>
<dbReference type="AlphaFoldDB" id="A0A6A4I2Y6"/>
<gene>
    <name evidence="2" type="ORF">BT96DRAFT_357444</name>
</gene>
<dbReference type="EMBL" id="ML769411">
    <property type="protein sequence ID" value="KAE9405099.1"/>
    <property type="molecule type" value="Genomic_DNA"/>
</dbReference>
<dbReference type="Proteomes" id="UP000799118">
    <property type="component" value="Unassembled WGS sequence"/>
</dbReference>
<accession>A0A6A4I2Y6</accession>
<evidence type="ECO:0000313" key="3">
    <source>
        <dbReference type="Proteomes" id="UP000799118"/>
    </source>
</evidence>
<protein>
    <submittedName>
        <fullName evidence="2">Uncharacterized protein</fullName>
    </submittedName>
</protein>
<reference evidence="2" key="1">
    <citation type="journal article" date="2019" name="Environ. Microbiol.">
        <title>Fungal ecological strategies reflected in gene transcription - a case study of two litter decomposers.</title>
        <authorList>
            <person name="Barbi F."/>
            <person name="Kohler A."/>
            <person name="Barry K."/>
            <person name="Baskaran P."/>
            <person name="Daum C."/>
            <person name="Fauchery L."/>
            <person name="Ihrmark K."/>
            <person name="Kuo A."/>
            <person name="LaButti K."/>
            <person name="Lipzen A."/>
            <person name="Morin E."/>
            <person name="Grigoriev I.V."/>
            <person name="Henrissat B."/>
            <person name="Lindahl B."/>
            <person name="Martin F."/>
        </authorList>
    </citation>
    <scope>NUCLEOTIDE SEQUENCE</scope>
    <source>
        <strain evidence="2">JB14</strain>
    </source>
</reference>